<keyword evidence="17" id="KW-1185">Reference proteome</keyword>
<dbReference type="InterPro" id="IPR000719">
    <property type="entry name" value="Prot_kinase_dom"/>
</dbReference>
<dbReference type="EMBL" id="ABEU02000025">
    <property type="protein sequence ID" value="PNR27816.1"/>
    <property type="molecule type" value="Genomic_DNA"/>
</dbReference>
<dbReference type="PROSITE" id="PS00107">
    <property type="entry name" value="PROTEIN_KINASE_ATP"/>
    <property type="match status" value="1"/>
</dbReference>
<dbReference type="InterPro" id="IPR017441">
    <property type="entry name" value="Protein_kinase_ATP_BS"/>
</dbReference>
<evidence type="ECO:0000256" key="12">
    <source>
        <dbReference type="SAM" id="MobiDB-lite"/>
    </source>
</evidence>
<dbReference type="GeneID" id="112277327"/>
<dbReference type="EC" id="2.7.11.1" evidence="2"/>
<keyword evidence="6 11" id="KW-0547">Nucleotide-binding</keyword>
<reference evidence="16" key="3">
    <citation type="submission" date="2020-12" db="UniProtKB">
        <authorList>
            <consortium name="EnsemblPlants"/>
        </authorList>
    </citation>
    <scope>IDENTIFICATION</scope>
</reference>
<dbReference type="PROSITE" id="PS00108">
    <property type="entry name" value="PROTEIN_KINASE_ST"/>
    <property type="match status" value="1"/>
</dbReference>
<dbReference type="FunCoup" id="A0A2K1IEW1">
    <property type="interactions" value="2995"/>
</dbReference>
<comment type="similarity">
    <text evidence="1">Belongs to the protein kinase superfamily. AGC Ser/Thr protein kinase family. S6 kinase subfamily.</text>
</comment>
<name>A0A2K1IEW1_PHYPA</name>
<evidence type="ECO:0000256" key="2">
    <source>
        <dbReference type="ARBA" id="ARBA00012513"/>
    </source>
</evidence>
<dbReference type="Proteomes" id="UP000006727">
    <property type="component" value="Chromosome 25"/>
</dbReference>
<dbReference type="OMA" id="ERECDEH"/>
<dbReference type="OrthoDB" id="63267at2759"/>
<evidence type="ECO:0000256" key="8">
    <source>
        <dbReference type="ARBA" id="ARBA00022840"/>
    </source>
</evidence>
<evidence type="ECO:0000256" key="11">
    <source>
        <dbReference type="PROSITE-ProRule" id="PRU10141"/>
    </source>
</evidence>
<evidence type="ECO:0000256" key="7">
    <source>
        <dbReference type="ARBA" id="ARBA00022777"/>
    </source>
</evidence>
<evidence type="ECO:0000256" key="5">
    <source>
        <dbReference type="ARBA" id="ARBA00022679"/>
    </source>
</evidence>
<feature type="region of interest" description="Disordered" evidence="12">
    <location>
        <begin position="95"/>
        <end position="115"/>
    </location>
</feature>
<dbReference type="STRING" id="3218.A0A2K1IEW1"/>
<dbReference type="RefSeq" id="XP_024365260.1">
    <property type="nucleotide sequence ID" value="XM_024509492.2"/>
</dbReference>
<evidence type="ECO:0000256" key="9">
    <source>
        <dbReference type="ARBA" id="ARBA00047899"/>
    </source>
</evidence>
<evidence type="ECO:0000313" key="15">
    <source>
        <dbReference type="EMBL" id="PNR27816.1"/>
    </source>
</evidence>
<evidence type="ECO:0000313" key="17">
    <source>
        <dbReference type="Proteomes" id="UP000006727"/>
    </source>
</evidence>
<keyword evidence="5" id="KW-0808">Transferase</keyword>
<dbReference type="Gene3D" id="3.30.200.20">
    <property type="entry name" value="Phosphorylase Kinase, domain 1"/>
    <property type="match status" value="1"/>
</dbReference>
<dbReference type="InterPro" id="IPR000961">
    <property type="entry name" value="AGC-kinase_C"/>
</dbReference>
<feature type="compositionally biased region" description="Polar residues" evidence="12">
    <location>
        <begin position="1"/>
        <end position="15"/>
    </location>
</feature>
<dbReference type="SUPFAM" id="SSF56112">
    <property type="entry name" value="Protein kinase-like (PK-like)"/>
    <property type="match status" value="1"/>
</dbReference>
<dbReference type="PROSITE" id="PS51285">
    <property type="entry name" value="AGC_KINASE_CTER"/>
    <property type="match status" value="1"/>
</dbReference>
<evidence type="ECO:0000256" key="3">
    <source>
        <dbReference type="ARBA" id="ARBA00022527"/>
    </source>
</evidence>
<evidence type="ECO:0000256" key="6">
    <source>
        <dbReference type="ARBA" id="ARBA00022741"/>
    </source>
</evidence>
<reference evidence="15 17" key="2">
    <citation type="journal article" date="2018" name="Plant J.">
        <title>The Physcomitrella patens chromosome-scale assembly reveals moss genome structure and evolution.</title>
        <authorList>
            <person name="Lang D."/>
            <person name="Ullrich K.K."/>
            <person name="Murat F."/>
            <person name="Fuchs J."/>
            <person name="Jenkins J."/>
            <person name="Haas F.B."/>
            <person name="Piednoel M."/>
            <person name="Gundlach H."/>
            <person name="Van Bel M."/>
            <person name="Meyberg R."/>
            <person name="Vives C."/>
            <person name="Morata J."/>
            <person name="Symeonidi A."/>
            <person name="Hiss M."/>
            <person name="Muchero W."/>
            <person name="Kamisugi Y."/>
            <person name="Saleh O."/>
            <person name="Blanc G."/>
            <person name="Decker E.L."/>
            <person name="van Gessel N."/>
            <person name="Grimwood J."/>
            <person name="Hayes R.D."/>
            <person name="Graham S.W."/>
            <person name="Gunter L.E."/>
            <person name="McDaniel S.F."/>
            <person name="Hoernstein S.N.W."/>
            <person name="Larsson A."/>
            <person name="Li F.W."/>
            <person name="Perroud P.F."/>
            <person name="Phillips J."/>
            <person name="Ranjan P."/>
            <person name="Rokshar D.S."/>
            <person name="Rothfels C.J."/>
            <person name="Schneider L."/>
            <person name="Shu S."/>
            <person name="Stevenson D.W."/>
            <person name="Thummler F."/>
            <person name="Tillich M."/>
            <person name="Villarreal Aguilar J.C."/>
            <person name="Widiez T."/>
            <person name="Wong G.K."/>
            <person name="Wymore A."/>
            <person name="Zhang Y."/>
            <person name="Zimmer A.D."/>
            <person name="Quatrano R.S."/>
            <person name="Mayer K.F.X."/>
            <person name="Goodstein D."/>
            <person name="Casacuberta J.M."/>
            <person name="Vandepoele K."/>
            <person name="Reski R."/>
            <person name="Cuming A.C."/>
            <person name="Tuskan G.A."/>
            <person name="Maumus F."/>
            <person name="Salse J."/>
            <person name="Schmutz J."/>
            <person name="Rensing S.A."/>
        </authorList>
    </citation>
    <scope>NUCLEOTIDE SEQUENCE [LARGE SCALE GENOMIC DNA]</scope>
    <source>
        <strain evidence="16 17">cv. Gransden 2004</strain>
    </source>
</reference>
<dbReference type="Pfam" id="PF00069">
    <property type="entry name" value="Pkinase"/>
    <property type="match status" value="1"/>
</dbReference>
<keyword evidence="8 11" id="KW-0067">ATP-binding</keyword>
<dbReference type="SMART" id="SM00133">
    <property type="entry name" value="S_TK_X"/>
    <property type="match status" value="1"/>
</dbReference>
<dbReference type="Gramene" id="Pp3c25_14820V3.3">
    <property type="protein sequence ID" value="Pp3c25_14820V3.3"/>
    <property type="gene ID" value="Pp3c25_14820"/>
</dbReference>
<dbReference type="Gramene" id="Pp3c25_14820V3.1">
    <property type="protein sequence ID" value="Pp3c25_14820V3.1"/>
    <property type="gene ID" value="Pp3c25_14820"/>
</dbReference>
<dbReference type="EnsemblPlants" id="Pp3c25_14820V3.3">
    <property type="protein sequence ID" value="Pp3c25_14820V3.3"/>
    <property type="gene ID" value="Pp3c25_14820"/>
</dbReference>
<keyword evidence="3" id="KW-0723">Serine/threonine-protein kinase</keyword>
<dbReference type="GO" id="GO:0005524">
    <property type="term" value="F:ATP binding"/>
    <property type="evidence" value="ECO:0007669"/>
    <property type="project" value="UniProtKB-UniRule"/>
</dbReference>
<dbReference type="GO" id="GO:0005737">
    <property type="term" value="C:cytoplasm"/>
    <property type="evidence" value="ECO:0000318"/>
    <property type="project" value="GO_Central"/>
</dbReference>
<comment type="catalytic activity">
    <reaction evidence="10">
        <text>L-seryl-[protein] + ATP = O-phospho-L-seryl-[protein] + ADP + H(+)</text>
        <dbReference type="Rhea" id="RHEA:17989"/>
        <dbReference type="Rhea" id="RHEA-COMP:9863"/>
        <dbReference type="Rhea" id="RHEA-COMP:11604"/>
        <dbReference type="ChEBI" id="CHEBI:15378"/>
        <dbReference type="ChEBI" id="CHEBI:29999"/>
        <dbReference type="ChEBI" id="CHEBI:30616"/>
        <dbReference type="ChEBI" id="CHEBI:83421"/>
        <dbReference type="ChEBI" id="CHEBI:456216"/>
        <dbReference type="EC" id="2.7.11.1"/>
    </reaction>
</comment>
<feature type="domain" description="AGC-kinase C-terminal" evidence="14">
    <location>
        <begin position="430"/>
        <end position="499"/>
    </location>
</feature>
<dbReference type="FunFam" id="1.10.510.10:FF:000297">
    <property type="entry name" value="Non-specific serine/threonine protein kinase"/>
    <property type="match status" value="1"/>
</dbReference>
<accession>A0A2K1IEW1</accession>
<dbReference type="PANTHER" id="PTHR24351">
    <property type="entry name" value="RIBOSOMAL PROTEIN S6 KINASE"/>
    <property type="match status" value="1"/>
</dbReference>
<dbReference type="InterPro" id="IPR008271">
    <property type="entry name" value="Ser/Thr_kinase_AS"/>
</dbReference>
<dbReference type="FunFam" id="3.30.200.20:FF:000048">
    <property type="entry name" value="Non-specific serine/threonine protein kinase"/>
    <property type="match status" value="1"/>
</dbReference>
<keyword evidence="7" id="KW-0418">Kinase</keyword>
<protein>
    <recommendedName>
        <fullName evidence="2">non-specific serine/threonine protein kinase</fullName>
        <ecNumber evidence="2">2.7.11.1</ecNumber>
    </recommendedName>
</protein>
<dbReference type="GO" id="GO:0006950">
    <property type="term" value="P:response to stress"/>
    <property type="evidence" value="ECO:0007669"/>
    <property type="project" value="UniProtKB-ARBA"/>
</dbReference>
<evidence type="ECO:0000259" key="14">
    <source>
        <dbReference type="PROSITE" id="PS51285"/>
    </source>
</evidence>
<organism evidence="15">
    <name type="scientific">Physcomitrium patens</name>
    <name type="common">Spreading-leaved earth moss</name>
    <name type="synonym">Physcomitrella patens</name>
    <dbReference type="NCBI Taxonomy" id="3218"/>
    <lineage>
        <taxon>Eukaryota</taxon>
        <taxon>Viridiplantae</taxon>
        <taxon>Streptophyta</taxon>
        <taxon>Embryophyta</taxon>
        <taxon>Bryophyta</taxon>
        <taxon>Bryophytina</taxon>
        <taxon>Bryopsida</taxon>
        <taxon>Funariidae</taxon>
        <taxon>Funariales</taxon>
        <taxon>Funariaceae</taxon>
        <taxon>Physcomitrium</taxon>
    </lineage>
</organism>
<dbReference type="GO" id="GO:0004674">
    <property type="term" value="F:protein serine/threonine kinase activity"/>
    <property type="evidence" value="ECO:0000318"/>
    <property type="project" value="GO_Central"/>
</dbReference>
<dbReference type="GO" id="GO:0045727">
    <property type="term" value="P:positive regulation of translation"/>
    <property type="evidence" value="ECO:0007669"/>
    <property type="project" value="UniProtKB-ARBA"/>
</dbReference>
<evidence type="ECO:0000313" key="16">
    <source>
        <dbReference type="EnsemblPlants" id="Pp3c25_14820V3.1"/>
    </source>
</evidence>
<dbReference type="KEGG" id="ppp:112277327"/>
<dbReference type="AlphaFoldDB" id="A0A2K1IEW1"/>
<keyword evidence="4" id="KW-0597">Phosphoprotein</keyword>
<feature type="domain" description="Protein kinase" evidence="13">
    <location>
        <begin position="173"/>
        <end position="429"/>
    </location>
</feature>
<dbReference type="RefSeq" id="XP_024365261.1">
    <property type="nucleotide sequence ID" value="XM_024509493.2"/>
</dbReference>
<evidence type="ECO:0000259" key="13">
    <source>
        <dbReference type="PROSITE" id="PS50011"/>
    </source>
</evidence>
<dbReference type="InterPro" id="IPR011009">
    <property type="entry name" value="Kinase-like_dom_sf"/>
</dbReference>
<sequence>MTLTTGFRNMATSKSKLPAAPEVSPLSLPTVQTPYYPDQLNEEYDFSDVFGHVQPHNTPPLLVVAEDVDTIEWGPELLQDPVVVYSRSHSLVGPSPKLSLTRSHNKSACDEQGSSSAIEEAISLSTVGSLTSKMTGLALSDSGDSGSERECDEHLPKELEKGNGVEKLGPQDFELLRVVGQGAFGKVFQVQKKGTSEIYAMKVMRKEKIIERNHGDYMKAERDILTKVVHPFIVQLQYSFQTKSKLYLVLDFINGGHLFFQLFRQGTFNEDLARMYTAEIVLAVAHLHENGIIHRDLKPENILLDADGHVMLTDFGLAKEVKEDSHSNSLCGTIEYMAPEIILSKGHGKAADWWSVGILLYEMLTGQPPFTQKNKQKLQQKVIKDKIKLPTYLTADANNLLKGLLQKDPSKRLGNGPTGSRDVKQHKWFKNINWRKLEMREVTPKFVPAVNGKQCTANFDEMWTMLPIDDSPAGTPKTTDHDFFQGYTYVSPNVWLQGDDSS</sequence>
<feature type="region of interest" description="Disordered" evidence="12">
    <location>
        <begin position="1"/>
        <end position="23"/>
    </location>
</feature>
<gene>
    <name evidence="16" type="primary">LOC112277327</name>
    <name evidence="15" type="ORF">PHYPA_029968</name>
</gene>
<feature type="binding site" evidence="11">
    <location>
        <position position="202"/>
    </location>
    <ligand>
        <name>ATP</name>
        <dbReference type="ChEBI" id="CHEBI:30616"/>
    </ligand>
</feature>
<dbReference type="Gramene" id="Pp3c25_14820V3.2">
    <property type="protein sequence ID" value="Pp3c25_14820V3.2"/>
    <property type="gene ID" value="Pp3c25_14820"/>
</dbReference>
<comment type="catalytic activity">
    <reaction evidence="9">
        <text>L-threonyl-[protein] + ATP = O-phospho-L-threonyl-[protein] + ADP + H(+)</text>
        <dbReference type="Rhea" id="RHEA:46608"/>
        <dbReference type="Rhea" id="RHEA-COMP:11060"/>
        <dbReference type="Rhea" id="RHEA-COMP:11605"/>
        <dbReference type="ChEBI" id="CHEBI:15378"/>
        <dbReference type="ChEBI" id="CHEBI:30013"/>
        <dbReference type="ChEBI" id="CHEBI:30616"/>
        <dbReference type="ChEBI" id="CHEBI:61977"/>
        <dbReference type="ChEBI" id="CHEBI:456216"/>
        <dbReference type="EC" id="2.7.11.1"/>
    </reaction>
</comment>
<dbReference type="PaxDb" id="3218-PP1S129_113V6.1"/>
<dbReference type="SMART" id="SM00220">
    <property type="entry name" value="S_TKc"/>
    <property type="match status" value="1"/>
</dbReference>
<dbReference type="PROSITE" id="PS50011">
    <property type="entry name" value="PROTEIN_KINASE_DOM"/>
    <property type="match status" value="1"/>
</dbReference>
<evidence type="ECO:0000256" key="4">
    <source>
        <dbReference type="ARBA" id="ARBA00022553"/>
    </source>
</evidence>
<dbReference type="Gene3D" id="1.10.510.10">
    <property type="entry name" value="Transferase(Phosphotransferase) domain 1"/>
    <property type="match status" value="1"/>
</dbReference>
<evidence type="ECO:0000256" key="1">
    <source>
        <dbReference type="ARBA" id="ARBA00009804"/>
    </source>
</evidence>
<proteinExistence type="inferred from homology"/>
<dbReference type="EnsemblPlants" id="Pp3c25_14820V3.1">
    <property type="protein sequence ID" value="Pp3c25_14820V3.1"/>
    <property type="gene ID" value="Pp3c25_14820"/>
</dbReference>
<evidence type="ECO:0000256" key="10">
    <source>
        <dbReference type="ARBA" id="ARBA00048679"/>
    </source>
</evidence>
<dbReference type="EnsemblPlants" id="Pp3c25_14820V3.2">
    <property type="protein sequence ID" value="Pp3c25_14820V3.2"/>
    <property type="gene ID" value="Pp3c25_14820"/>
</dbReference>
<dbReference type="GO" id="GO:0005634">
    <property type="term" value="C:nucleus"/>
    <property type="evidence" value="ECO:0007669"/>
    <property type="project" value="UniProtKB-ARBA"/>
</dbReference>
<reference evidence="15 17" key="1">
    <citation type="journal article" date="2008" name="Science">
        <title>The Physcomitrella genome reveals evolutionary insights into the conquest of land by plants.</title>
        <authorList>
            <person name="Rensing S."/>
            <person name="Lang D."/>
            <person name="Zimmer A."/>
            <person name="Terry A."/>
            <person name="Salamov A."/>
            <person name="Shapiro H."/>
            <person name="Nishiyama T."/>
            <person name="Perroud P.-F."/>
            <person name="Lindquist E."/>
            <person name="Kamisugi Y."/>
            <person name="Tanahashi T."/>
            <person name="Sakakibara K."/>
            <person name="Fujita T."/>
            <person name="Oishi K."/>
            <person name="Shin-I T."/>
            <person name="Kuroki Y."/>
            <person name="Toyoda A."/>
            <person name="Suzuki Y."/>
            <person name="Hashimoto A."/>
            <person name="Yamaguchi K."/>
            <person name="Sugano A."/>
            <person name="Kohara Y."/>
            <person name="Fujiyama A."/>
            <person name="Anterola A."/>
            <person name="Aoki S."/>
            <person name="Ashton N."/>
            <person name="Barbazuk W.B."/>
            <person name="Barker E."/>
            <person name="Bennetzen J."/>
            <person name="Bezanilla M."/>
            <person name="Blankenship R."/>
            <person name="Cho S.H."/>
            <person name="Dutcher S."/>
            <person name="Estelle M."/>
            <person name="Fawcett J.A."/>
            <person name="Gundlach H."/>
            <person name="Hanada K."/>
            <person name="Heyl A."/>
            <person name="Hicks K.A."/>
            <person name="Hugh J."/>
            <person name="Lohr M."/>
            <person name="Mayer K."/>
            <person name="Melkozernov A."/>
            <person name="Murata T."/>
            <person name="Nelson D."/>
            <person name="Pils B."/>
            <person name="Prigge M."/>
            <person name="Reiss B."/>
            <person name="Renner T."/>
            <person name="Rombauts S."/>
            <person name="Rushton P."/>
            <person name="Sanderfoot A."/>
            <person name="Schween G."/>
            <person name="Shiu S.-H."/>
            <person name="Stueber K."/>
            <person name="Theodoulou F.L."/>
            <person name="Tu H."/>
            <person name="Van de Peer Y."/>
            <person name="Verrier P.J."/>
            <person name="Waters E."/>
            <person name="Wood A."/>
            <person name="Yang L."/>
            <person name="Cove D."/>
            <person name="Cuming A."/>
            <person name="Hasebe M."/>
            <person name="Lucas S."/>
            <person name="Mishler D.B."/>
            <person name="Reski R."/>
            <person name="Grigoriev I."/>
            <person name="Quatrano R.S."/>
            <person name="Boore J.L."/>
        </authorList>
    </citation>
    <scope>NUCLEOTIDE SEQUENCE [LARGE SCALE GENOMIC DNA]</scope>
    <source>
        <strain evidence="16 17">cv. Gransden 2004</strain>
    </source>
</reference>